<feature type="domain" description="Peptidase S11 D-alanyl-D-alanine carboxypeptidase A N-terminal" evidence="12">
    <location>
        <begin position="113"/>
        <end position="344"/>
    </location>
</feature>
<evidence type="ECO:0000256" key="2">
    <source>
        <dbReference type="ARBA" id="ARBA00022729"/>
    </source>
</evidence>
<dbReference type="GO" id="GO:0006508">
    <property type="term" value="P:proteolysis"/>
    <property type="evidence" value="ECO:0007669"/>
    <property type="project" value="InterPro"/>
</dbReference>
<feature type="active site" evidence="7">
    <location>
        <position position="200"/>
    </location>
</feature>
<evidence type="ECO:0000256" key="1">
    <source>
        <dbReference type="ARBA" id="ARBA00007164"/>
    </source>
</evidence>
<gene>
    <name evidence="13" type="ORF">SAMN05444695_103302</name>
</gene>
<keyword evidence="13" id="KW-0121">Carboxypeptidase</keyword>
<feature type="chain" id="PRO_5039148578" evidence="11">
    <location>
        <begin position="28"/>
        <end position="457"/>
    </location>
</feature>
<dbReference type="GO" id="GO:0071555">
    <property type="term" value="P:cell wall organization"/>
    <property type="evidence" value="ECO:0007669"/>
    <property type="project" value="UniProtKB-KW"/>
</dbReference>
<proteinExistence type="inferred from homology"/>
<accession>A0A1G8FJB8</accession>
<comment type="similarity">
    <text evidence="1 9">Belongs to the peptidase S11 family.</text>
</comment>
<keyword evidence="14" id="KW-1185">Reference proteome</keyword>
<protein>
    <submittedName>
        <fullName evidence="13">D-alanyl-D-alanine carboxypeptidase (Penicillin-binding protein 5/6)</fullName>
    </submittedName>
</protein>
<evidence type="ECO:0000313" key="14">
    <source>
        <dbReference type="Proteomes" id="UP000183263"/>
    </source>
</evidence>
<evidence type="ECO:0000256" key="4">
    <source>
        <dbReference type="ARBA" id="ARBA00022960"/>
    </source>
</evidence>
<name>A0A1G8FJB8_9NOCA</name>
<feature type="compositionally biased region" description="Polar residues" evidence="10">
    <location>
        <begin position="35"/>
        <end position="44"/>
    </location>
</feature>
<dbReference type="AlphaFoldDB" id="A0A1G8FJB8"/>
<evidence type="ECO:0000259" key="12">
    <source>
        <dbReference type="Pfam" id="PF00768"/>
    </source>
</evidence>
<evidence type="ECO:0000313" key="13">
    <source>
        <dbReference type="EMBL" id="SDH82253.1"/>
    </source>
</evidence>
<feature type="compositionally biased region" description="Low complexity" evidence="10">
    <location>
        <begin position="408"/>
        <end position="425"/>
    </location>
</feature>
<dbReference type="SUPFAM" id="SSF56601">
    <property type="entry name" value="beta-lactamase/transpeptidase-like"/>
    <property type="match status" value="1"/>
</dbReference>
<dbReference type="InterPro" id="IPR001967">
    <property type="entry name" value="Peptidase_S11_N"/>
</dbReference>
<keyword evidence="4" id="KW-0133">Cell shape</keyword>
<keyword evidence="3" id="KW-0378">Hydrolase</keyword>
<evidence type="ECO:0000256" key="9">
    <source>
        <dbReference type="RuleBase" id="RU004016"/>
    </source>
</evidence>
<organism evidence="13 14">
    <name type="scientific">Rhodococcus triatomae</name>
    <dbReference type="NCBI Taxonomy" id="300028"/>
    <lineage>
        <taxon>Bacteria</taxon>
        <taxon>Bacillati</taxon>
        <taxon>Actinomycetota</taxon>
        <taxon>Actinomycetes</taxon>
        <taxon>Mycobacteriales</taxon>
        <taxon>Nocardiaceae</taxon>
        <taxon>Rhodococcus</taxon>
    </lineage>
</organism>
<keyword evidence="6" id="KW-0961">Cell wall biogenesis/degradation</keyword>
<reference evidence="13 14" key="1">
    <citation type="submission" date="2016-10" db="EMBL/GenBank/DDBJ databases">
        <authorList>
            <person name="de Groot N.N."/>
        </authorList>
    </citation>
    <scope>NUCLEOTIDE SEQUENCE [LARGE SCALE GENOMIC DNA]</scope>
    <source>
        <strain evidence="13 14">DSM 44892</strain>
    </source>
</reference>
<dbReference type="GO" id="GO:0009252">
    <property type="term" value="P:peptidoglycan biosynthetic process"/>
    <property type="evidence" value="ECO:0007669"/>
    <property type="project" value="UniProtKB-KW"/>
</dbReference>
<feature type="signal peptide" evidence="11">
    <location>
        <begin position="1"/>
        <end position="27"/>
    </location>
</feature>
<dbReference type="Pfam" id="PF00768">
    <property type="entry name" value="Peptidase_S11"/>
    <property type="match status" value="1"/>
</dbReference>
<dbReference type="OrthoDB" id="3663940at2"/>
<feature type="active site" description="Proton acceptor" evidence="7">
    <location>
        <position position="148"/>
    </location>
</feature>
<dbReference type="GO" id="GO:0008360">
    <property type="term" value="P:regulation of cell shape"/>
    <property type="evidence" value="ECO:0007669"/>
    <property type="project" value="UniProtKB-KW"/>
</dbReference>
<dbReference type="PANTHER" id="PTHR21581">
    <property type="entry name" value="D-ALANYL-D-ALANINE CARBOXYPEPTIDASE"/>
    <property type="match status" value="1"/>
</dbReference>
<dbReference type="GO" id="GO:0009002">
    <property type="term" value="F:serine-type D-Ala-D-Ala carboxypeptidase activity"/>
    <property type="evidence" value="ECO:0007669"/>
    <property type="project" value="InterPro"/>
</dbReference>
<evidence type="ECO:0000256" key="10">
    <source>
        <dbReference type="SAM" id="MobiDB-lite"/>
    </source>
</evidence>
<keyword evidence="13" id="KW-0645">Protease</keyword>
<dbReference type="PRINTS" id="PR00725">
    <property type="entry name" value="DADACBPTASE1"/>
</dbReference>
<dbReference type="Proteomes" id="UP000183263">
    <property type="component" value="Unassembled WGS sequence"/>
</dbReference>
<dbReference type="Gene3D" id="3.40.710.10">
    <property type="entry name" value="DD-peptidase/beta-lactamase superfamily"/>
    <property type="match status" value="1"/>
</dbReference>
<feature type="active site" description="Acyl-ester intermediate" evidence="7">
    <location>
        <position position="145"/>
    </location>
</feature>
<evidence type="ECO:0000256" key="6">
    <source>
        <dbReference type="ARBA" id="ARBA00023316"/>
    </source>
</evidence>
<dbReference type="InterPro" id="IPR012338">
    <property type="entry name" value="Beta-lactam/transpept-like"/>
</dbReference>
<evidence type="ECO:0000256" key="3">
    <source>
        <dbReference type="ARBA" id="ARBA00022801"/>
    </source>
</evidence>
<keyword evidence="5" id="KW-0573">Peptidoglycan synthesis</keyword>
<evidence type="ECO:0000256" key="11">
    <source>
        <dbReference type="SAM" id="SignalP"/>
    </source>
</evidence>
<feature type="binding site" evidence="8">
    <location>
        <position position="315"/>
    </location>
    <ligand>
        <name>substrate</name>
    </ligand>
</feature>
<evidence type="ECO:0000256" key="8">
    <source>
        <dbReference type="PIRSR" id="PIRSR618044-2"/>
    </source>
</evidence>
<keyword evidence="2 11" id="KW-0732">Signal</keyword>
<dbReference type="RefSeq" id="WP_072736578.1">
    <property type="nucleotide sequence ID" value="NZ_CP048813.1"/>
</dbReference>
<sequence>MKSLRAAAATAACGVLVSLTGAGAALAQPAPATPSGVTPATPSGVTPATPPAFTPETDPCPFRVAPAPAGDATDLPRPGQPAVAPLPVSEHPVGGDALGNCGLVLPEGAPPLPAEITSAAWVVSDVDTGEVLAAQDAHGRYRPASTIKVLLALVALEELDLNKTVVALQEDEDMEGSRVGVGPHGTYSIHTVLQGLMMASGNDTANMLARELGGVDVTLEKMNAKARSLGALDTRAATPSGLDGPGMSSSPYDLSAIFREAMKNPTFRELVSVPEVFFPGYPKDPADPLDYDRPGFVLKNDNTMLYQYPGALGGKTGFTNASRHTYIGAAQRDGRTLQVTLMGGEVQPLRPWAQAVRLLDYGFALPAGTSVGTLDVPAPVEPVTELAAVPDTVADAAPGTSSDITPDAASAGPVTAAGAGTSSGSTSEPFLIGGGVGAAAAATLLGAWSLRRDRVRP</sequence>
<evidence type="ECO:0000256" key="7">
    <source>
        <dbReference type="PIRSR" id="PIRSR618044-1"/>
    </source>
</evidence>
<dbReference type="InterPro" id="IPR018044">
    <property type="entry name" value="Peptidase_S11"/>
</dbReference>
<dbReference type="EMBL" id="FNDN01000003">
    <property type="protein sequence ID" value="SDH82253.1"/>
    <property type="molecule type" value="Genomic_DNA"/>
</dbReference>
<feature type="region of interest" description="Disordered" evidence="10">
    <location>
        <begin position="394"/>
        <end position="425"/>
    </location>
</feature>
<dbReference type="PANTHER" id="PTHR21581:SF33">
    <property type="entry name" value="D-ALANYL-D-ALANINE CARBOXYPEPTIDASE DACB"/>
    <property type="match status" value="1"/>
</dbReference>
<feature type="region of interest" description="Disordered" evidence="10">
    <location>
        <begin position="28"/>
        <end position="83"/>
    </location>
</feature>
<evidence type="ECO:0000256" key="5">
    <source>
        <dbReference type="ARBA" id="ARBA00022984"/>
    </source>
</evidence>